<protein>
    <submittedName>
        <fullName evidence="3">Phage tail protein</fullName>
    </submittedName>
</protein>
<gene>
    <name evidence="3" type="ORF">SAMN05216244_1669</name>
</gene>
<proteinExistence type="predicted"/>
<evidence type="ECO:0000313" key="3">
    <source>
        <dbReference type="EMBL" id="SDM14606.1"/>
    </source>
</evidence>
<dbReference type="STRING" id="482461.SAMN05216244_1669"/>
<feature type="domain" description="Siphovirus-type tail component RIFT-related" evidence="1">
    <location>
        <begin position="11"/>
        <end position="128"/>
    </location>
</feature>
<dbReference type="Proteomes" id="UP000182347">
    <property type="component" value="Unassembled WGS sequence"/>
</dbReference>
<dbReference type="InterPro" id="IPR008841">
    <property type="entry name" value="Siphovirus-type_tail_N"/>
</dbReference>
<sequence>MRRITYENARGEEIVFYLSPLVIESLTGIGEVDAEVQGQKSPYQDGDTYIDSLLQARYIDLHGKITKTKLSEIKQLRKEIIRVCNPKLGLGKIVLELDGDVKEIEGVLESVPTFPEKRQNPFQEFLVSWKCPDPYWKDPQEVSRALKAYEGKFTFPFNFPVEFGIEGDSTSIYNEGDVETPVQINIQGPVSNPMVKNRTTGDYIRIWRTLSADEVLHIDTNQQNKRVEIYLNGSVIQKAWGYLDDYSELFKLIPGQNKISYVADSSTDNAIASIAWKNRYVGI</sequence>
<feature type="domain" description="Siphovirus-type tail component C-terminal" evidence="2">
    <location>
        <begin position="175"/>
        <end position="280"/>
    </location>
</feature>
<evidence type="ECO:0000259" key="2">
    <source>
        <dbReference type="Pfam" id="PF22768"/>
    </source>
</evidence>
<dbReference type="EMBL" id="FNHF01000002">
    <property type="protein sequence ID" value="SDM14606.1"/>
    <property type="molecule type" value="Genomic_DNA"/>
</dbReference>
<reference evidence="4" key="1">
    <citation type="submission" date="2016-10" db="EMBL/GenBank/DDBJ databases">
        <authorList>
            <person name="Varghese N."/>
            <person name="Submissions S."/>
        </authorList>
    </citation>
    <scope>NUCLEOTIDE SEQUENCE [LARGE SCALE GENOMIC DNA]</scope>
    <source>
        <strain evidence="4">CGMCC 1.6199</strain>
    </source>
</reference>
<dbReference type="AlphaFoldDB" id="A0A1G9QUC1"/>
<dbReference type="Gene3D" id="2.40.30.200">
    <property type="match status" value="1"/>
</dbReference>
<organism evidence="3 4">
    <name type="scientific">Sediminibacillus halophilus</name>
    <dbReference type="NCBI Taxonomy" id="482461"/>
    <lineage>
        <taxon>Bacteria</taxon>
        <taxon>Bacillati</taxon>
        <taxon>Bacillota</taxon>
        <taxon>Bacilli</taxon>
        <taxon>Bacillales</taxon>
        <taxon>Bacillaceae</taxon>
        <taxon>Sediminibacillus</taxon>
    </lineage>
</organism>
<name>A0A1G9QUC1_9BACI</name>
<keyword evidence="4" id="KW-1185">Reference proteome</keyword>
<accession>A0A1G9QUC1</accession>
<dbReference type="Gene3D" id="2.60.120.860">
    <property type="match status" value="1"/>
</dbReference>
<evidence type="ECO:0000259" key="1">
    <source>
        <dbReference type="Pfam" id="PF05709"/>
    </source>
</evidence>
<dbReference type="Pfam" id="PF22768">
    <property type="entry name" value="SPP1_Dit"/>
    <property type="match status" value="1"/>
</dbReference>
<evidence type="ECO:0000313" key="4">
    <source>
        <dbReference type="Proteomes" id="UP000182347"/>
    </source>
</evidence>
<dbReference type="Pfam" id="PF05709">
    <property type="entry name" value="Sipho_tail"/>
    <property type="match status" value="1"/>
</dbReference>
<dbReference type="InterPro" id="IPR054738">
    <property type="entry name" value="Siphovirus-type_tail_C"/>
</dbReference>
<dbReference type="RefSeq" id="WP_074598399.1">
    <property type="nucleotide sequence ID" value="NZ_FNHF01000002.1"/>
</dbReference>